<protein>
    <submittedName>
        <fullName evidence="1">Uncharacterized protein</fullName>
    </submittedName>
</protein>
<dbReference type="AlphaFoldDB" id="A0A553PR90"/>
<comment type="caution">
    <text evidence="1">The sequence shown here is derived from an EMBL/GenBank/DDBJ whole genome shotgun (WGS) entry which is preliminary data.</text>
</comment>
<dbReference type="PANTHER" id="PTHR34488">
    <property type="entry name" value="SI:CH211-245H14.1-RELATED"/>
    <property type="match status" value="1"/>
</dbReference>
<reference evidence="1 2" key="1">
    <citation type="journal article" date="2019" name="Sci. Data">
        <title>Hybrid genome assembly and annotation of Danionella translucida.</title>
        <authorList>
            <person name="Kadobianskyi M."/>
            <person name="Schulze L."/>
            <person name="Schuelke M."/>
            <person name="Judkewitz B."/>
        </authorList>
    </citation>
    <scope>NUCLEOTIDE SEQUENCE [LARGE SCALE GENOMIC DNA]</scope>
    <source>
        <strain evidence="1 2">Bolton</strain>
    </source>
</reference>
<dbReference type="PANTHER" id="PTHR34488:SF1">
    <property type="entry name" value="SI:CH211-245H14.1-RELATED"/>
    <property type="match status" value="1"/>
</dbReference>
<gene>
    <name evidence="1" type="ORF">DNTS_003418</name>
</gene>
<proteinExistence type="predicted"/>
<organism evidence="1 2">
    <name type="scientific">Danionella cerebrum</name>
    <dbReference type="NCBI Taxonomy" id="2873325"/>
    <lineage>
        <taxon>Eukaryota</taxon>
        <taxon>Metazoa</taxon>
        <taxon>Chordata</taxon>
        <taxon>Craniata</taxon>
        <taxon>Vertebrata</taxon>
        <taxon>Euteleostomi</taxon>
        <taxon>Actinopterygii</taxon>
        <taxon>Neopterygii</taxon>
        <taxon>Teleostei</taxon>
        <taxon>Ostariophysi</taxon>
        <taxon>Cypriniformes</taxon>
        <taxon>Danionidae</taxon>
        <taxon>Danioninae</taxon>
        <taxon>Danionella</taxon>
    </lineage>
</organism>
<dbReference type="EMBL" id="SRMA01026654">
    <property type="protein sequence ID" value="TRY80185.1"/>
    <property type="molecule type" value="Genomic_DNA"/>
</dbReference>
<keyword evidence="2" id="KW-1185">Reference proteome</keyword>
<dbReference type="OrthoDB" id="8446971at2759"/>
<sequence length="414" mass="46841">MGQVYPKFSVEAQSVCIVYPLPQVTAEDVDIRLFREKECVIFFKKNRLIHGCEGSSKWSHTTEQGSVTFFLNNVTFLEHGDYLSQVRLSPGDNPIEVTKIFHALQQSENEFKRKRVPAKTEPMEHRESGASDAVNVHLISNGKIFGFENQFLLNLRSRIEDLKVTQDVEDSNIVVIFCPVVSRAGTDIDAALAQIKYPPENKLTVLAMLHHTFEPEKTLANSNYYVQQKNILAVDFLFHEDKGLLDCQKNTNATDKTVNWLIEQAHKIGITLSDFVIFGSEKQIIHNLLSRIEDLKVTQDVEDSNIVVIFCPVVSRAGTDIDAALAQIKYPPENKLTVLAVLHHTFDPEKTLADSNNYVQQKNILAVDFLFYEDKGLLDCQKNSNATDKTVNWLIEQAHETGITLHRKSKSPSN</sequence>
<name>A0A553PR90_9TELE</name>
<evidence type="ECO:0000313" key="2">
    <source>
        <dbReference type="Proteomes" id="UP000316079"/>
    </source>
</evidence>
<dbReference type="Proteomes" id="UP000316079">
    <property type="component" value="Unassembled WGS sequence"/>
</dbReference>
<evidence type="ECO:0000313" key="1">
    <source>
        <dbReference type="EMBL" id="TRY80185.1"/>
    </source>
</evidence>
<accession>A0A553PR90</accession>